<name>A0A7V8IJC6_9GAMM</name>
<sequence length="171" mass="18999">MSAASGLTRAISGLITAIWQILPRWGRWTASILLVLWLGWTFLIQERHGGASIVVHSVIDRPISYVYVNGNMGGNTFAFDGLNSGGSSAGPYSIDGETVKIDWLLSATLKQQEEQGFQPEKHTITLPMPKRDKGQNGFCVLMLPDNKPMVRWAESCVVEMDSIVDTYRTRR</sequence>
<organism evidence="1 2">
    <name type="scientific">Pectobacterium fontis</name>
    <dbReference type="NCBI Taxonomy" id="2558042"/>
    <lineage>
        <taxon>Bacteria</taxon>
        <taxon>Pseudomonadati</taxon>
        <taxon>Pseudomonadota</taxon>
        <taxon>Gammaproteobacteria</taxon>
        <taxon>Enterobacterales</taxon>
        <taxon>Pectobacteriaceae</taxon>
        <taxon>Pectobacterium</taxon>
    </lineage>
</organism>
<reference evidence="1 2" key="1">
    <citation type="submission" date="2014-10" db="EMBL/GenBank/DDBJ databases">
        <title>Genome sequence of Pectobacterium carotovorum M022.</title>
        <authorList>
            <person name="Chan K.-G."/>
            <person name="Tan W.-S."/>
        </authorList>
    </citation>
    <scope>NUCLEOTIDE SEQUENCE [LARGE SCALE GENOMIC DNA]</scope>
    <source>
        <strain evidence="1 2">M022</strain>
    </source>
</reference>
<evidence type="ECO:0000313" key="2">
    <source>
        <dbReference type="Proteomes" id="UP000053038"/>
    </source>
</evidence>
<protein>
    <submittedName>
        <fullName evidence="1">Membrane protein</fullName>
    </submittedName>
</protein>
<evidence type="ECO:0000313" key="1">
    <source>
        <dbReference type="EMBL" id="KHN52375.1"/>
    </source>
</evidence>
<dbReference type="AlphaFoldDB" id="A0A7V8IJC6"/>
<accession>A0A7V8IJC6</accession>
<dbReference type="Proteomes" id="UP000053038">
    <property type="component" value="Unassembled WGS sequence"/>
</dbReference>
<keyword evidence="2" id="KW-1185">Reference proteome</keyword>
<gene>
    <name evidence="1" type="ORF">OI69_08780</name>
</gene>
<dbReference type="RefSeq" id="WP_039348860.1">
    <property type="nucleotide sequence ID" value="NZ_JSXC01000026.1"/>
</dbReference>
<dbReference type="EMBL" id="JSXC01000026">
    <property type="protein sequence ID" value="KHN52375.1"/>
    <property type="molecule type" value="Genomic_DNA"/>
</dbReference>
<proteinExistence type="predicted"/>
<comment type="caution">
    <text evidence="1">The sequence shown here is derived from an EMBL/GenBank/DDBJ whole genome shotgun (WGS) entry which is preliminary data.</text>
</comment>
<dbReference type="OrthoDB" id="5588564at2"/>